<dbReference type="Pfam" id="PF04082">
    <property type="entry name" value="Fungal_trans"/>
    <property type="match status" value="1"/>
</dbReference>
<dbReference type="PANTHER" id="PTHR40626:SF10">
    <property type="entry name" value="C2H2-TYPE DOMAIN-CONTAINING PROTEIN"/>
    <property type="match status" value="1"/>
</dbReference>
<evidence type="ECO:0000256" key="12">
    <source>
        <dbReference type="ARBA" id="ARBA00023242"/>
    </source>
</evidence>
<feature type="domain" description="ADF-H" evidence="19">
    <location>
        <begin position="1350"/>
        <end position="1484"/>
    </location>
</feature>
<evidence type="ECO:0000313" key="21">
    <source>
        <dbReference type="Proteomes" id="UP000830671"/>
    </source>
</evidence>
<evidence type="ECO:0000259" key="18">
    <source>
        <dbReference type="PROSITE" id="PS50157"/>
    </source>
</evidence>
<feature type="domain" description="C2H2-type" evidence="18">
    <location>
        <begin position="167"/>
        <end position="194"/>
    </location>
</feature>
<evidence type="ECO:0000256" key="1">
    <source>
        <dbReference type="ARBA" id="ARBA00004123"/>
    </source>
</evidence>
<dbReference type="Proteomes" id="UP000830671">
    <property type="component" value="Chromosome 2"/>
</dbReference>
<dbReference type="CDD" id="cd12148">
    <property type="entry name" value="fungal_TF_MHR"/>
    <property type="match status" value="1"/>
</dbReference>
<keyword evidence="6" id="KW-0479">Metal-binding</keyword>
<dbReference type="InterPro" id="IPR040632">
    <property type="entry name" value="Sulfotransfer_4"/>
</dbReference>
<dbReference type="InterPro" id="IPR002108">
    <property type="entry name" value="ADF-H"/>
</dbReference>
<dbReference type="InterPro" id="IPR027417">
    <property type="entry name" value="P-loop_NTPase"/>
</dbReference>
<evidence type="ECO:0000313" key="20">
    <source>
        <dbReference type="EMBL" id="UQC79210.1"/>
    </source>
</evidence>
<comment type="subcellular location">
    <subcellularLocation>
        <location evidence="3">Cytoplasm</location>
        <location evidence="3">Cell cortex</location>
    </subcellularLocation>
    <subcellularLocation>
        <location evidence="2">Cytoplasm</location>
        <location evidence="2">Cytoskeleton</location>
    </subcellularLocation>
    <subcellularLocation>
        <location evidence="1">Nucleus</location>
    </subcellularLocation>
</comment>
<dbReference type="GO" id="GO:0000981">
    <property type="term" value="F:DNA-binding transcription factor activity, RNA polymerase II-specific"/>
    <property type="evidence" value="ECO:0007669"/>
    <property type="project" value="InterPro"/>
</dbReference>
<dbReference type="PANTHER" id="PTHR40626">
    <property type="entry name" value="MIP31509P"/>
    <property type="match status" value="1"/>
</dbReference>
<evidence type="ECO:0000256" key="3">
    <source>
        <dbReference type="ARBA" id="ARBA00004544"/>
    </source>
</evidence>
<dbReference type="SMART" id="SM00355">
    <property type="entry name" value="ZnF_C2H2"/>
    <property type="match status" value="2"/>
</dbReference>
<dbReference type="KEGG" id="clup:CLUP02_04689"/>
<keyword evidence="21" id="KW-1185">Reference proteome</keyword>
<evidence type="ECO:0000256" key="9">
    <source>
        <dbReference type="ARBA" id="ARBA00022833"/>
    </source>
</evidence>
<evidence type="ECO:0000256" key="4">
    <source>
        <dbReference type="ARBA" id="ARBA00009557"/>
    </source>
</evidence>
<dbReference type="PROSITE" id="PS00028">
    <property type="entry name" value="ZINC_FINGER_C2H2_1"/>
    <property type="match status" value="1"/>
</dbReference>
<dbReference type="FunFam" id="3.40.20.10:FF:000042">
    <property type="entry name" value="Actin depolymerizing protein"/>
    <property type="match status" value="1"/>
</dbReference>
<evidence type="ECO:0000256" key="7">
    <source>
        <dbReference type="ARBA" id="ARBA00022737"/>
    </source>
</evidence>
<feature type="region of interest" description="Disordered" evidence="17">
    <location>
        <begin position="1651"/>
        <end position="1681"/>
    </location>
</feature>
<dbReference type="Gene3D" id="3.40.20.10">
    <property type="entry name" value="Severin"/>
    <property type="match status" value="2"/>
</dbReference>
<keyword evidence="9" id="KW-0862">Zinc</keyword>
<feature type="region of interest" description="Disordered" evidence="17">
    <location>
        <begin position="90"/>
        <end position="173"/>
    </location>
</feature>
<dbReference type="CDD" id="cd11284">
    <property type="entry name" value="ADF_Twf-C_like"/>
    <property type="match status" value="1"/>
</dbReference>
<evidence type="ECO:0000256" key="2">
    <source>
        <dbReference type="ARBA" id="ARBA00004245"/>
    </source>
</evidence>
<keyword evidence="12" id="KW-0539">Nucleus</keyword>
<comment type="similarity">
    <text evidence="4">Belongs to the actin-binding proteins ADF family. Twinfilin subfamily.</text>
</comment>
<keyword evidence="5" id="KW-0963">Cytoplasm</keyword>
<dbReference type="SMART" id="SM00102">
    <property type="entry name" value="ADF"/>
    <property type="match status" value="2"/>
</dbReference>
<reference evidence="20" key="1">
    <citation type="journal article" date="2021" name="Mol. Plant Microbe Interact.">
        <title>Complete Genome Sequence of the Plant-Pathogenic Fungus Colletotrichum lupini.</title>
        <authorList>
            <person name="Baroncelli R."/>
            <person name="Pensec F."/>
            <person name="Da Lio D."/>
            <person name="Boufleur T."/>
            <person name="Vicente I."/>
            <person name="Sarrocco S."/>
            <person name="Picot A."/>
            <person name="Baraldi E."/>
            <person name="Sukno S."/>
            <person name="Thon M."/>
            <person name="Le Floch G."/>
        </authorList>
    </citation>
    <scope>NUCLEOTIDE SEQUENCE</scope>
    <source>
        <strain evidence="20">IMI 504893</strain>
    </source>
</reference>
<dbReference type="GO" id="GO:0008270">
    <property type="term" value="F:zinc ion binding"/>
    <property type="evidence" value="ECO:0007669"/>
    <property type="project" value="UniProtKB-KW"/>
</dbReference>
<name>A0A9Q8SLN6_9PEZI</name>
<dbReference type="EMBL" id="CP019474">
    <property type="protein sequence ID" value="UQC79210.1"/>
    <property type="molecule type" value="Genomic_DNA"/>
</dbReference>
<protein>
    <recommendedName>
        <fullName evidence="15">Twinfilin</fullName>
    </recommendedName>
</protein>
<feature type="compositionally biased region" description="Basic and acidic residues" evidence="17">
    <location>
        <begin position="102"/>
        <end position="112"/>
    </location>
</feature>
<evidence type="ECO:0000256" key="13">
    <source>
        <dbReference type="ARBA" id="ARBA00038532"/>
    </source>
</evidence>
<dbReference type="PROSITE" id="PS51263">
    <property type="entry name" value="ADF_H"/>
    <property type="match status" value="2"/>
</dbReference>
<evidence type="ECO:0000256" key="14">
    <source>
        <dbReference type="ARBA" id="ARBA00056419"/>
    </source>
</evidence>
<dbReference type="GO" id="GO:0005938">
    <property type="term" value="C:cell cortex"/>
    <property type="evidence" value="ECO:0007669"/>
    <property type="project" value="UniProtKB-SubCell"/>
</dbReference>
<evidence type="ECO:0000256" key="11">
    <source>
        <dbReference type="ARBA" id="ARBA00023212"/>
    </source>
</evidence>
<dbReference type="GeneID" id="73338710"/>
<feature type="region of interest" description="Disordered" evidence="17">
    <location>
        <begin position="234"/>
        <end position="255"/>
    </location>
</feature>
<dbReference type="RefSeq" id="XP_049140843.1">
    <property type="nucleotide sequence ID" value="XM_049283700.1"/>
</dbReference>
<dbReference type="FunFam" id="3.40.20.10:FF:000007">
    <property type="entry name" value="Twinfilin-1 isoform 1"/>
    <property type="match status" value="1"/>
</dbReference>
<dbReference type="Pfam" id="PF17784">
    <property type="entry name" value="Sulfotransfer_4"/>
    <property type="match status" value="1"/>
</dbReference>
<dbReference type="Gene3D" id="3.40.50.300">
    <property type="entry name" value="P-loop containing nucleotide triphosphate hydrolases"/>
    <property type="match status" value="1"/>
</dbReference>
<dbReference type="InterPro" id="IPR029006">
    <property type="entry name" value="ADF-H/Gelsolin-like_dom_sf"/>
</dbReference>
<dbReference type="GO" id="GO:0005856">
    <property type="term" value="C:cytoskeleton"/>
    <property type="evidence" value="ECO:0007669"/>
    <property type="project" value="UniProtKB-SubCell"/>
</dbReference>
<evidence type="ECO:0000256" key="5">
    <source>
        <dbReference type="ARBA" id="ARBA00022490"/>
    </source>
</evidence>
<accession>A0A9Q8SLN6</accession>
<evidence type="ECO:0000259" key="19">
    <source>
        <dbReference type="PROSITE" id="PS51263"/>
    </source>
</evidence>
<dbReference type="GO" id="GO:0000785">
    <property type="term" value="C:chromatin"/>
    <property type="evidence" value="ECO:0007669"/>
    <property type="project" value="TreeGrafter"/>
</dbReference>
<dbReference type="CDD" id="cd11285">
    <property type="entry name" value="ADF_Twf-N_like"/>
    <property type="match status" value="1"/>
</dbReference>
<evidence type="ECO:0000256" key="17">
    <source>
        <dbReference type="SAM" id="MobiDB-lite"/>
    </source>
</evidence>
<keyword evidence="8 16" id="KW-0863">Zinc-finger</keyword>
<dbReference type="SUPFAM" id="SSF52540">
    <property type="entry name" value="P-loop containing nucleoside triphosphate hydrolases"/>
    <property type="match status" value="1"/>
</dbReference>
<dbReference type="InterPro" id="IPR036236">
    <property type="entry name" value="Znf_C2H2_sf"/>
</dbReference>
<dbReference type="Pfam" id="PF00096">
    <property type="entry name" value="zf-C2H2"/>
    <property type="match status" value="1"/>
</dbReference>
<dbReference type="GO" id="GO:0003779">
    <property type="term" value="F:actin binding"/>
    <property type="evidence" value="ECO:0007669"/>
    <property type="project" value="UniProtKB-KW"/>
</dbReference>
<dbReference type="GO" id="GO:0006351">
    <property type="term" value="P:DNA-templated transcription"/>
    <property type="evidence" value="ECO:0007669"/>
    <property type="project" value="InterPro"/>
</dbReference>
<evidence type="ECO:0000256" key="8">
    <source>
        <dbReference type="ARBA" id="ARBA00022771"/>
    </source>
</evidence>
<dbReference type="Gene3D" id="3.30.160.60">
    <property type="entry name" value="Classic Zinc Finger"/>
    <property type="match status" value="2"/>
</dbReference>
<dbReference type="InterPro" id="IPR013087">
    <property type="entry name" value="Znf_C2H2_type"/>
</dbReference>
<evidence type="ECO:0000256" key="16">
    <source>
        <dbReference type="PROSITE-ProRule" id="PRU00042"/>
    </source>
</evidence>
<dbReference type="Pfam" id="PF00241">
    <property type="entry name" value="Cofilin_ADF"/>
    <property type="match status" value="2"/>
</dbReference>
<feature type="compositionally biased region" description="Low complexity" evidence="17">
    <location>
        <begin position="133"/>
        <end position="151"/>
    </location>
</feature>
<organism evidence="20 21">
    <name type="scientific">Colletotrichum lupini</name>
    <dbReference type="NCBI Taxonomy" id="145971"/>
    <lineage>
        <taxon>Eukaryota</taxon>
        <taxon>Fungi</taxon>
        <taxon>Dikarya</taxon>
        <taxon>Ascomycota</taxon>
        <taxon>Pezizomycotina</taxon>
        <taxon>Sordariomycetes</taxon>
        <taxon>Hypocreomycetidae</taxon>
        <taxon>Glomerellales</taxon>
        <taxon>Glomerellaceae</taxon>
        <taxon>Colletotrichum</taxon>
        <taxon>Colletotrichum acutatum species complex</taxon>
    </lineage>
</organism>
<dbReference type="SUPFAM" id="SSF55753">
    <property type="entry name" value="Actin depolymerizing proteins"/>
    <property type="match status" value="2"/>
</dbReference>
<keyword evidence="10" id="KW-0009">Actin-binding</keyword>
<comment type="function">
    <text evidence="14">Actin-binding protein involved in motile and morphological processes. Inhibits actin polymerization, likely by sequestering G-actin.</text>
</comment>
<dbReference type="GO" id="GO:0005634">
    <property type="term" value="C:nucleus"/>
    <property type="evidence" value="ECO:0007669"/>
    <property type="project" value="UniProtKB-SubCell"/>
</dbReference>
<sequence length="1681" mass="188191">MVESAFGPVQCLLVHKHVFGGYCGESKQLPNNSMLRLRLRNKAGKADLSSPKIAGDPVHGSWSYLCQARPTSSCSLLQHKPDGCPKASALQLTWSSSTPTRKKPEESREAKVGRMLSHNGTSSHPQPHPQPQSQPLHQQQPPQQQLPRPHSTPVKRRRRTGHGPDARSCPHCGRTFKRTEHLERHVRTHARDTATCYDANRHVLPDTKEKPFICRCGAAFARRDLLTRHQRIAFHEDGSESPGVPSEPDSGETHGPVEADLAAAVSLSGMSVDHWAQQQQPPAPPSELYPMAVPRNGALVDASYQQALLGDQFYENGNQDAVGFDAHFREFANFLDGVGLPAEWSPYFHGPDRDHEVTDTTVKISWLPSAPTGNRISETLPDTNPRSVDIDSQPYRISDEQRHRLNNSIETFRDILDPDFKFPSRHALSRYLTSFFEGFHSHMPFIHTPTWRVPEHSIELILGLAAVGAQYCFEHRMSERLFHAGKTILMERLMHESETFGPNTSSSLNFHNLTPQRRASQGFRERDWGSWEPIETVRALIALMGYATWEPKVSLVQEAFALQALLAQILREVGLYEEDVPQLPADQATPQAAWQAWVRQESTRRAKLIAFSFMHTHSIAYNVYPVLRSNEVGLRLPCSTGEWKAQSACQWQTARQETEKQQLYFQDALSLLLRNTDGTAPVDPIPTPLGNYILLHGLLQRIFIVRDLSLPVMDQSASLPSEEVDKLERGLRSWTAGWQQAPESSLDPNNENGPIPFTSSSLLGLAYVRIYLHLGPYRLLESRDPMRIAKAINRSPAVERSGGVITALLYTAHMLSIPVRLGVDRVARSQAFFWSVRHSLSGLECAVLLSKWLSSLTESVATTPLSDSEDRILHWVRCIVEEAYDVVDFEDDEPETSTDRDPASLSLAVLRIWAHFFKSNTQWPFINIIGKSLEKYQIRYGNIRKMTQRSIAILKWCAVVGFGLSHHKKALWRPYCNQQNPGFSTQSNISMATHEEKARDAGPPKVLAVGLLRTGTNSLAAALSELGFKHVFHGLKSRTKPTHWAFFERAAIATWPEVNAKGQTPPPTPFTRKDWDELFGSYDAVTDLSCFWAVQLIDAYPDAKIILTERDFDKWFPSFDSQVIQPLFGPWVDVFLKGVGMVIGNRAGFAMQKTISGFFGGARTIEELHRRAPDVFREHSERVKAHVAPERLLVYRVGEDGWEPLCKFLEKDVPKDKSFPRVNDKASHTESDRVIRRAAWLQAARAVVPYAIAITAAQWNGGGPPEWQLAVSQHPSNCSYPSITAVSVHWIHPPADVAAPHLKLQTPPHNLTEYSASQRVRLGIQISCIELNCKRTLRDAPRSSIARMQSGISASEELISQFNTLLSTDNHFGLLITIEAETLKPVQFLEKASSSSSFDDNLASLQPHLKPNEALYALLRRYDTAPHLTAVTYVPDSAKVRQKMLFASTRLTLVRKLGSEHFRESIFATMAEELSAKGFAKHDAHTELEAPLTEEERSLGAVKQAEQEASTGTGTREIHLSKTLAMPIAEDALAALKELSPDSGKTLVMLKINPEKESVELVPSSESPSSIAELTQTISSTEPRFTFYRFTHTHNGAESSPLLFIYTCPVNAGNRSIKNRMLYPLMKRAVLDVASSEAGLTLDKKLEVEDPSEITEDTVLSELHPKVTVRQNFSRPKRPGR</sequence>
<evidence type="ECO:0000256" key="10">
    <source>
        <dbReference type="ARBA" id="ARBA00023203"/>
    </source>
</evidence>
<proteinExistence type="inferred from homology"/>
<dbReference type="PROSITE" id="PS50157">
    <property type="entry name" value="ZINC_FINGER_C2H2_2"/>
    <property type="match status" value="1"/>
</dbReference>
<dbReference type="SUPFAM" id="SSF57667">
    <property type="entry name" value="beta-beta-alpha zinc fingers"/>
    <property type="match status" value="1"/>
</dbReference>
<dbReference type="GO" id="GO:0000978">
    <property type="term" value="F:RNA polymerase II cis-regulatory region sequence-specific DNA binding"/>
    <property type="evidence" value="ECO:0007669"/>
    <property type="project" value="InterPro"/>
</dbReference>
<comment type="subunit">
    <text evidence="13">Interacts with G-actin; ADP-actin form.</text>
</comment>
<feature type="domain" description="ADF-H" evidence="19">
    <location>
        <begin position="1523"/>
        <end position="1664"/>
    </location>
</feature>
<keyword evidence="7" id="KW-0677">Repeat</keyword>
<dbReference type="InterPro" id="IPR051059">
    <property type="entry name" value="VerF-like"/>
</dbReference>
<keyword evidence="11" id="KW-0206">Cytoskeleton</keyword>
<feature type="compositionally biased region" description="Polar residues" evidence="17">
    <location>
        <begin position="90"/>
        <end position="99"/>
    </location>
</feature>
<gene>
    <name evidence="20" type="ORF">CLUP02_04689</name>
</gene>
<evidence type="ECO:0000256" key="6">
    <source>
        <dbReference type="ARBA" id="ARBA00022723"/>
    </source>
</evidence>
<dbReference type="InterPro" id="IPR007219">
    <property type="entry name" value="XnlR_reg_dom"/>
</dbReference>
<evidence type="ECO:0000256" key="15">
    <source>
        <dbReference type="ARBA" id="ARBA00069496"/>
    </source>
</evidence>